<keyword evidence="2" id="KW-0547">Nucleotide-binding</keyword>
<dbReference type="SUPFAM" id="SSF63999">
    <property type="entry name" value="Thiamin pyrophosphokinase, catalytic domain"/>
    <property type="match status" value="1"/>
</dbReference>
<feature type="domain" description="Thiamin pyrophosphokinase thiamin-binding" evidence="7">
    <location>
        <begin position="149"/>
        <end position="196"/>
    </location>
</feature>
<keyword evidence="3 8" id="KW-0418">Kinase</keyword>
<evidence type="ECO:0000313" key="9">
    <source>
        <dbReference type="Proteomes" id="UP000314011"/>
    </source>
</evidence>
<keyword evidence="1 8" id="KW-0808">Transferase</keyword>
<keyword evidence="4" id="KW-0067">ATP-binding</keyword>
<dbReference type="PANTHER" id="PTHR41299">
    <property type="entry name" value="THIAMINE PYROPHOSPHOKINASE"/>
    <property type="match status" value="1"/>
</dbReference>
<evidence type="ECO:0000256" key="2">
    <source>
        <dbReference type="ARBA" id="ARBA00022741"/>
    </source>
</evidence>
<evidence type="ECO:0000259" key="7">
    <source>
        <dbReference type="Pfam" id="PF04265"/>
    </source>
</evidence>
<organism evidence="8 9">
    <name type="scientific">Pelagovum pacificum</name>
    <dbReference type="NCBI Taxonomy" id="2588711"/>
    <lineage>
        <taxon>Bacteria</taxon>
        <taxon>Pseudomonadati</taxon>
        <taxon>Pseudomonadota</taxon>
        <taxon>Alphaproteobacteria</taxon>
        <taxon>Rhodobacterales</taxon>
        <taxon>Paracoccaceae</taxon>
        <taxon>Pelagovum</taxon>
    </lineage>
</organism>
<dbReference type="GO" id="GO:0030975">
    <property type="term" value="F:thiamine binding"/>
    <property type="evidence" value="ECO:0007669"/>
    <property type="project" value="InterPro"/>
</dbReference>
<dbReference type="CDD" id="cd07995">
    <property type="entry name" value="TPK"/>
    <property type="match status" value="1"/>
</dbReference>
<dbReference type="SUPFAM" id="SSF63862">
    <property type="entry name" value="Thiamin pyrophosphokinase, substrate-binding domain"/>
    <property type="match status" value="1"/>
</dbReference>
<evidence type="ECO:0000256" key="1">
    <source>
        <dbReference type="ARBA" id="ARBA00022679"/>
    </source>
</evidence>
<evidence type="ECO:0000256" key="3">
    <source>
        <dbReference type="ARBA" id="ARBA00022777"/>
    </source>
</evidence>
<dbReference type="AlphaFoldDB" id="A0A5C5G7Q7"/>
<dbReference type="GO" id="GO:0006772">
    <property type="term" value="P:thiamine metabolic process"/>
    <property type="evidence" value="ECO:0007669"/>
    <property type="project" value="UniProtKB-UniRule"/>
</dbReference>
<protein>
    <recommendedName>
        <fullName evidence="5">Thiamine diphosphokinase</fullName>
        <ecNumber evidence="5">2.7.6.2</ecNumber>
    </recommendedName>
</protein>
<evidence type="ECO:0000256" key="5">
    <source>
        <dbReference type="NCBIfam" id="TIGR01378"/>
    </source>
</evidence>
<dbReference type="GO" id="GO:0004788">
    <property type="term" value="F:thiamine diphosphokinase activity"/>
    <property type="evidence" value="ECO:0007669"/>
    <property type="project" value="UniProtKB-UniRule"/>
</dbReference>
<dbReference type="Gene3D" id="3.40.50.10240">
    <property type="entry name" value="Thiamin pyrophosphokinase, catalytic domain"/>
    <property type="match status" value="1"/>
</dbReference>
<dbReference type="Proteomes" id="UP000314011">
    <property type="component" value="Unassembled WGS sequence"/>
</dbReference>
<dbReference type="GO" id="GO:0016301">
    <property type="term" value="F:kinase activity"/>
    <property type="evidence" value="ECO:0007669"/>
    <property type="project" value="UniProtKB-KW"/>
</dbReference>
<keyword evidence="9" id="KW-1185">Reference proteome</keyword>
<gene>
    <name evidence="8" type="ORF">FHY64_19195</name>
</gene>
<dbReference type="InterPro" id="IPR007371">
    <property type="entry name" value="TPK_catalytic"/>
</dbReference>
<dbReference type="InterPro" id="IPR006282">
    <property type="entry name" value="Thi_PPkinase"/>
</dbReference>
<comment type="caution">
    <text evidence="8">The sequence shown here is derived from an EMBL/GenBank/DDBJ whole genome shotgun (WGS) entry which is preliminary data.</text>
</comment>
<reference evidence="8 9" key="1">
    <citation type="submission" date="2019-06" db="EMBL/GenBank/DDBJ databases">
        <title>Genome of new Rhodobacteraceae sp. SM1903.</title>
        <authorList>
            <person name="Ren X."/>
        </authorList>
    </citation>
    <scope>NUCLEOTIDE SEQUENCE [LARGE SCALE GENOMIC DNA]</scope>
    <source>
        <strain evidence="8 9">SM1903</strain>
    </source>
</reference>
<dbReference type="PANTHER" id="PTHR41299:SF1">
    <property type="entry name" value="THIAMINE PYROPHOSPHOKINASE"/>
    <property type="match status" value="1"/>
</dbReference>
<evidence type="ECO:0000259" key="6">
    <source>
        <dbReference type="Pfam" id="PF04263"/>
    </source>
</evidence>
<name>A0A5C5G7Q7_9RHOB</name>
<dbReference type="GO" id="GO:0009229">
    <property type="term" value="P:thiamine diphosphate biosynthetic process"/>
    <property type="evidence" value="ECO:0007669"/>
    <property type="project" value="InterPro"/>
</dbReference>
<dbReference type="GO" id="GO:0005524">
    <property type="term" value="F:ATP binding"/>
    <property type="evidence" value="ECO:0007669"/>
    <property type="project" value="UniProtKB-KW"/>
</dbReference>
<feature type="domain" description="Thiamin pyrophosphokinase catalytic" evidence="6">
    <location>
        <begin position="29"/>
        <end position="120"/>
    </location>
</feature>
<dbReference type="InterPro" id="IPR036371">
    <property type="entry name" value="TPK_B1-bd_sf"/>
</dbReference>
<dbReference type="EC" id="2.7.6.2" evidence="5"/>
<proteinExistence type="predicted"/>
<dbReference type="Pfam" id="PF04263">
    <property type="entry name" value="TPK_catalytic"/>
    <property type="match status" value="1"/>
</dbReference>
<dbReference type="NCBIfam" id="TIGR01378">
    <property type="entry name" value="thi_PPkinase"/>
    <property type="match status" value="1"/>
</dbReference>
<dbReference type="InterPro" id="IPR053149">
    <property type="entry name" value="TPK"/>
</dbReference>
<evidence type="ECO:0000313" key="8">
    <source>
        <dbReference type="EMBL" id="TNY30706.1"/>
    </source>
</evidence>
<sequence>MIDPIVRSPTPVTLIGGAPARDNELETAVSFAPTVVAVDGGGDHALAAGLWPEAVIGDMDSLTKQGSQALEGRIHRIAEQSTTDFDKALRSIEAPLVIAVGMTGGRLDHELAAMTVLVRHPHRYCIVLGEENVTFVAPPRLTLDLPARDVFSLFPMRRVTGRSDGLRWPLDGLVFTPDDLIGTSNEVTGPVTLAMDDPGMLVILARDALGEVVRTLAALAERDAPRWPAPAR</sequence>
<dbReference type="RefSeq" id="WP_140197501.1">
    <property type="nucleotide sequence ID" value="NZ_CP065915.1"/>
</dbReference>
<dbReference type="EMBL" id="VFFF01000004">
    <property type="protein sequence ID" value="TNY30706.1"/>
    <property type="molecule type" value="Genomic_DNA"/>
</dbReference>
<evidence type="ECO:0000256" key="4">
    <source>
        <dbReference type="ARBA" id="ARBA00022840"/>
    </source>
</evidence>
<accession>A0A5C5G7Q7</accession>
<dbReference type="InterPro" id="IPR036759">
    <property type="entry name" value="TPK_catalytic_sf"/>
</dbReference>
<dbReference type="Pfam" id="PF04265">
    <property type="entry name" value="TPK_B1_binding"/>
    <property type="match status" value="1"/>
</dbReference>
<dbReference type="InterPro" id="IPR007373">
    <property type="entry name" value="Thiamin_PyroPKinase_B1-bd"/>
</dbReference>
<dbReference type="OrthoDB" id="7057856at2"/>